<feature type="transmembrane region" description="Helical" evidence="1">
    <location>
        <begin position="6"/>
        <end position="29"/>
    </location>
</feature>
<sequence>MFNEFIQPAIFVIIVKVMLANINFCSPFFRLYTFKSSKHHQDSYYAPKLTPCSLWQ</sequence>
<keyword evidence="1" id="KW-1133">Transmembrane helix</keyword>
<accession>A0A2P2Q570</accession>
<dbReference type="EMBL" id="GGEC01081619">
    <property type="protein sequence ID" value="MBX62103.1"/>
    <property type="molecule type" value="Transcribed_RNA"/>
</dbReference>
<keyword evidence="1" id="KW-0812">Transmembrane</keyword>
<protein>
    <submittedName>
        <fullName evidence="2">Uncharacterized protein</fullName>
    </submittedName>
</protein>
<proteinExistence type="predicted"/>
<name>A0A2P2Q570_RHIMU</name>
<keyword evidence="1" id="KW-0472">Membrane</keyword>
<evidence type="ECO:0000313" key="2">
    <source>
        <dbReference type="EMBL" id="MBX62103.1"/>
    </source>
</evidence>
<evidence type="ECO:0000256" key="1">
    <source>
        <dbReference type="SAM" id="Phobius"/>
    </source>
</evidence>
<reference evidence="2" key="1">
    <citation type="submission" date="2018-02" db="EMBL/GenBank/DDBJ databases">
        <title>Rhizophora mucronata_Transcriptome.</title>
        <authorList>
            <person name="Meera S.P."/>
            <person name="Sreeshan A."/>
            <person name="Augustine A."/>
        </authorList>
    </citation>
    <scope>NUCLEOTIDE SEQUENCE</scope>
    <source>
        <tissue evidence="2">Leaf</tissue>
    </source>
</reference>
<organism evidence="2">
    <name type="scientific">Rhizophora mucronata</name>
    <name type="common">Asiatic mangrove</name>
    <dbReference type="NCBI Taxonomy" id="61149"/>
    <lineage>
        <taxon>Eukaryota</taxon>
        <taxon>Viridiplantae</taxon>
        <taxon>Streptophyta</taxon>
        <taxon>Embryophyta</taxon>
        <taxon>Tracheophyta</taxon>
        <taxon>Spermatophyta</taxon>
        <taxon>Magnoliopsida</taxon>
        <taxon>eudicotyledons</taxon>
        <taxon>Gunneridae</taxon>
        <taxon>Pentapetalae</taxon>
        <taxon>rosids</taxon>
        <taxon>fabids</taxon>
        <taxon>Malpighiales</taxon>
        <taxon>Rhizophoraceae</taxon>
        <taxon>Rhizophora</taxon>
    </lineage>
</organism>
<dbReference type="AlphaFoldDB" id="A0A2P2Q570"/>